<evidence type="ECO:0000313" key="1">
    <source>
        <dbReference type="EMBL" id="MCE7002517.1"/>
    </source>
</evidence>
<dbReference type="InterPro" id="IPR002808">
    <property type="entry name" value="AdoCbi_amidolase"/>
</dbReference>
<dbReference type="EMBL" id="JAJVCN010000001">
    <property type="protein sequence ID" value="MCE7002517.1"/>
    <property type="molecule type" value="Genomic_DNA"/>
</dbReference>
<evidence type="ECO:0000313" key="2">
    <source>
        <dbReference type="Proteomes" id="UP001521150"/>
    </source>
</evidence>
<gene>
    <name evidence="1" type="ORF">LWC34_06685</name>
</gene>
<dbReference type="Proteomes" id="UP001521150">
    <property type="component" value="Unassembled WGS sequence"/>
</dbReference>
<reference evidence="1 2" key="1">
    <citation type="submission" date="2021-12" db="EMBL/GenBank/DDBJ databases">
        <title>Genome sequence of Kibdelosporangium philippinense ATCC 49844.</title>
        <authorList>
            <person name="Fedorov E.A."/>
            <person name="Omeragic M."/>
            <person name="Shalygina K.F."/>
            <person name="Maclea K.S."/>
        </authorList>
    </citation>
    <scope>NUCLEOTIDE SEQUENCE [LARGE SCALE GENOMIC DNA]</scope>
    <source>
        <strain evidence="1 2">ATCC 49844</strain>
    </source>
</reference>
<keyword evidence="2" id="KW-1185">Reference proteome</keyword>
<name>A0ABS8Z9K1_9PSEU</name>
<accession>A0ABS8Z9K1</accession>
<proteinExistence type="predicted"/>
<protein>
    <submittedName>
        <fullName evidence="1">Adenosylcobinamide amidohydrolase</fullName>
    </submittedName>
</protein>
<sequence length="98" mass="10362">MFSILSPAIVAQEVNGRPALLWTVPDGVRAVSKAVVGGGIGACEWIVNVEVDHEYHRDPVGHVVELASEWGLGGPGCGLLAAVGCRWALVMLLWSTRS</sequence>
<dbReference type="Pfam" id="PF01955">
    <property type="entry name" value="CbiZ"/>
    <property type="match status" value="1"/>
</dbReference>
<comment type="caution">
    <text evidence="1">The sequence shown here is derived from an EMBL/GenBank/DDBJ whole genome shotgun (WGS) entry which is preliminary data.</text>
</comment>
<organism evidence="1 2">
    <name type="scientific">Kibdelosporangium philippinense</name>
    <dbReference type="NCBI Taxonomy" id="211113"/>
    <lineage>
        <taxon>Bacteria</taxon>
        <taxon>Bacillati</taxon>
        <taxon>Actinomycetota</taxon>
        <taxon>Actinomycetes</taxon>
        <taxon>Pseudonocardiales</taxon>
        <taxon>Pseudonocardiaceae</taxon>
        <taxon>Kibdelosporangium</taxon>
    </lineage>
</organism>